<feature type="coiled-coil region" evidence="5">
    <location>
        <begin position="69"/>
        <end position="103"/>
    </location>
</feature>
<dbReference type="GO" id="GO:0007059">
    <property type="term" value="P:chromosome segregation"/>
    <property type="evidence" value="ECO:0007669"/>
    <property type="project" value="UniProtKB-KW"/>
</dbReference>
<keyword evidence="3" id="KW-0226">DNA condensation</keyword>
<organism evidence="7 8">
    <name type="scientific">Klebsiella pneumoniae subsp. ozaenae</name>
    <dbReference type="NCBI Taxonomy" id="574"/>
    <lineage>
        <taxon>Bacteria</taxon>
        <taxon>Pseudomonadati</taxon>
        <taxon>Pseudomonadota</taxon>
        <taxon>Gammaproteobacteria</taxon>
        <taxon>Enterobacterales</taxon>
        <taxon>Enterobacteriaceae</taxon>
        <taxon>Klebsiella/Raoultella group</taxon>
        <taxon>Klebsiella</taxon>
        <taxon>Klebsiella pneumoniae complex</taxon>
    </lineage>
</organism>
<evidence type="ECO:0000256" key="5">
    <source>
        <dbReference type="SAM" id="Coils"/>
    </source>
</evidence>
<reference evidence="7 8" key="1">
    <citation type="submission" date="2018-06" db="EMBL/GenBank/DDBJ databases">
        <authorList>
            <consortium name="Pathogen Informatics"/>
            <person name="Doyle S."/>
        </authorList>
    </citation>
    <scope>NUCLEOTIDE SEQUENCE [LARGE SCALE GENOMIC DNA]</scope>
    <source>
        <strain evidence="7 8">NCTC5050</strain>
    </source>
</reference>
<proteinExistence type="predicted"/>
<dbReference type="GO" id="GO:0030261">
    <property type="term" value="P:chromosome condensation"/>
    <property type="evidence" value="ECO:0007669"/>
    <property type="project" value="UniProtKB-KW"/>
</dbReference>
<evidence type="ECO:0000256" key="2">
    <source>
        <dbReference type="ARBA" id="ARBA00022829"/>
    </source>
</evidence>
<dbReference type="Proteomes" id="UP000255382">
    <property type="component" value="Unassembled WGS sequence"/>
</dbReference>
<keyword evidence="1" id="KW-0963">Cytoplasm</keyword>
<gene>
    <name evidence="7" type="primary">mukB_2</name>
    <name evidence="7" type="ORF">NCTC5050_05366</name>
</gene>
<dbReference type="PANTHER" id="PTHR42963">
    <property type="entry name" value="CHROMOSOME PARTITION PROTEIN MUKB"/>
    <property type="match status" value="1"/>
</dbReference>
<evidence type="ECO:0000313" key="7">
    <source>
        <dbReference type="EMBL" id="STV48123.1"/>
    </source>
</evidence>
<evidence type="ECO:0000313" key="8">
    <source>
        <dbReference type="Proteomes" id="UP000255382"/>
    </source>
</evidence>
<keyword evidence="4" id="KW-0238">DNA-binding</keyword>
<dbReference type="AlphaFoldDB" id="A0A378BPC5"/>
<dbReference type="EMBL" id="UGLZ01000005">
    <property type="protein sequence ID" value="STV48123.1"/>
    <property type="molecule type" value="Genomic_DNA"/>
</dbReference>
<keyword evidence="2" id="KW-0159">Chromosome partition</keyword>
<sequence length="138" mass="15931">MRAHAAQLSQYNQVLASLKSSYDTKKELLNDLYKELQDIGVRADAGAEERARARRDELHMQLSNNRSRRNQLEKALTFCEAEMDNLTRKLRKLERDYCEMREQVVTAKAGWCAVMASGERQRRRTSSASPRAGLSLRR</sequence>
<feature type="region of interest" description="Disordered" evidence="6">
    <location>
        <begin position="117"/>
        <end position="138"/>
    </location>
</feature>
<protein>
    <submittedName>
        <fullName evidence="7">Chromosome partition protein MukB</fullName>
    </submittedName>
</protein>
<keyword evidence="5" id="KW-0175">Coiled coil</keyword>
<dbReference type="InterPro" id="IPR050308">
    <property type="entry name" value="MukB/SMC"/>
</dbReference>
<evidence type="ECO:0000256" key="4">
    <source>
        <dbReference type="ARBA" id="ARBA00023125"/>
    </source>
</evidence>
<evidence type="ECO:0000256" key="6">
    <source>
        <dbReference type="SAM" id="MobiDB-lite"/>
    </source>
</evidence>
<dbReference type="GO" id="GO:0005737">
    <property type="term" value="C:cytoplasm"/>
    <property type="evidence" value="ECO:0007669"/>
    <property type="project" value="TreeGrafter"/>
</dbReference>
<dbReference type="GO" id="GO:0003677">
    <property type="term" value="F:DNA binding"/>
    <property type="evidence" value="ECO:0007669"/>
    <property type="project" value="UniProtKB-KW"/>
</dbReference>
<name>A0A378BPC5_KLEPO</name>
<dbReference type="PANTHER" id="PTHR42963:SF1">
    <property type="entry name" value="DUF4476 DOMAIN-CONTAINING PROTEIN"/>
    <property type="match status" value="1"/>
</dbReference>
<evidence type="ECO:0000256" key="3">
    <source>
        <dbReference type="ARBA" id="ARBA00023067"/>
    </source>
</evidence>
<evidence type="ECO:0000256" key="1">
    <source>
        <dbReference type="ARBA" id="ARBA00022490"/>
    </source>
</evidence>
<keyword evidence="8" id="KW-1185">Reference proteome</keyword>
<accession>A0A378BPC5</accession>